<dbReference type="NCBIfam" id="TIGR00241">
    <property type="entry name" value="CoA_E_activ"/>
    <property type="match status" value="1"/>
</dbReference>
<dbReference type="InterPro" id="IPR051805">
    <property type="entry name" value="Dehydratase_Activator_Redct"/>
</dbReference>
<keyword evidence="5" id="KW-0411">Iron-sulfur</keyword>
<comment type="subunit">
    <text evidence="2">Homodimer.</text>
</comment>
<dbReference type="Pfam" id="PF01869">
    <property type="entry name" value="BcrAD_BadFG"/>
    <property type="match status" value="1"/>
</dbReference>
<dbReference type="InterPro" id="IPR002731">
    <property type="entry name" value="ATPase_BadF"/>
</dbReference>
<evidence type="ECO:0000256" key="2">
    <source>
        <dbReference type="ARBA" id="ARBA00011738"/>
    </source>
</evidence>
<evidence type="ECO:0000256" key="4">
    <source>
        <dbReference type="ARBA" id="ARBA00023004"/>
    </source>
</evidence>
<evidence type="ECO:0000256" key="3">
    <source>
        <dbReference type="ARBA" id="ARBA00022723"/>
    </source>
</evidence>
<evidence type="ECO:0000313" key="7">
    <source>
        <dbReference type="EMBL" id="GBF33147.1"/>
    </source>
</evidence>
<evidence type="ECO:0000313" key="8">
    <source>
        <dbReference type="Proteomes" id="UP000239549"/>
    </source>
</evidence>
<feature type="domain" description="ATPase BadF/BadG/BcrA/BcrD type" evidence="6">
    <location>
        <begin position="6"/>
        <end position="254"/>
    </location>
</feature>
<comment type="cofactor">
    <cofactor evidence="1">
        <name>[4Fe-4S] cluster</name>
        <dbReference type="ChEBI" id="CHEBI:49883"/>
    </cofactor>
</comment>
<dbReference type="AlphaFoldDB" id="A0A2L2XA42"/>
<dbReference type="InterPro" id="IPR043129">
    <property type="entry name" value="ATPase_NBD"/>
</dbReference>
<comment type="caution">
    <text evidence="7">The sequence shown here is derived from an EMBL/GenBank/DDBJ whole genome shotgun (WGS) entry which is preliminary data.</text>
</comment>
<keyword evidence="3" id="KW-0479">Metal-binding</keyword>
<protein>
    <submittedName>
        <fullName evidence="7">Benzoyl-CoA reductase subunit BadG</fullName>
    </submittedName>
</protein>
<dbReference type="CDD" id="cd24036">
    <property type="entry name" value="ASKHA_NBD_BcrAD_BadFG_HgdC_HadI"/>
    <property type="match status" value="1"/>
</dbReference>
<sequence>MGKYFLGVDIGSLTTKVVLLNEAGEIAARATGRSGYGGRDVARRLTAGLLDEKGLAGSDVAVTVATGYGRITYPADREMSEITCQARGIAHLFPGARTVIDIGGQDSKVIRLLPGGKVADFAMNDKCAAGTGRFLEVMAGALEVPLEEIGDLSLQAGNQCDISSFCTVFAESEVISHVSAGAPKADILAGVCNSVAARVASMSSRTGLEPEIVFTGGVARNSGVAASLAKQLGCGLKIPEDPVITAALGAALFARGLA</sequence>
<dbReference type="RefSeq" id="WP_104371573.1">
    <property type="nucleotide sequence ID" value="NZ_BFAV01000073.1"/>
</dbReference>
<proteinExistence type="predicted"/>
<dbReference type="EMBL" id="BFAV01000073">
    <property type="protein sequence ID" value="GBF33147.1"/>
    <property type="molecule type" value="Genomic_DNA"/>
</dbReference>
<evidence type="ECO:0000259" key="6">
    <source>
        <dbReference type="Pfam" id="PF01869"/>
    </source>
</evidence>
<gene>
    <name evidence="7" type="ORF">DCCM_2244</name>
</gene>
<dbReference type="OrthoDB" id="9778513at2"/>
<dbReference type="Gene3D" id="3.30.420.40">
    <property type="match status" value="2"/>
</dbReference>
<name>A0A2L2XA42_9FIRM</name>
<dbReference type="PANTHER" id="PTHR32329:SF2">
    <property type="entry name" value="BIFUNCTIONAL PROTEIN [INCLUDES 2-HYDROXYACYL-COA DEHYDRATASE (N-TER) AND ITS ACTIVATOR DOMAIN (C_TERM)"/>
    <property type="match status" value="1"/>
</dbReference>
<dbReference type="SUPFAM" id="SSF53067">
    <property type="entry name" value="Actin-like ATPase domain"/>
    <property type="match status" value="1"/>
</dbReference>
<organism evidence="7 8">
    <name type="scientific">Desulfocucumis palustris</name>
    <dbReference type="NCBI Taxonomy" id="1898651"/>
    <lineage>
        <taxon>Bacteria</taxon>
        <taxon>Bacillati</taxon>
        <taxon>Bacillota</taxon>
        <taxon>Clostridia</taxon>
        <taxon>Eubacteriales</taxon>
        <taxon>Desulfocucumaceae</taxon>
        <taxon>Desulfocucumis</taxon>
    </lineage>
</organism>
<evidence type="ECO:0000256" key="1">
    <source>
        <dbReference type="ARBA" id="ARBA00001966"/>
    </source>
</evidence>
<accession>A0A2L2XA42</accession>
<dbReference type="GO" id="GO:0051536">
    <property type="term" value="F:iron-sulfur cluster binding"/>
    <property type="evidence" value="ECO:0007669"/>
    <property type="project" value="UniProtKB-KW"/>
</dbReference>
<dbReference type="Proteomes" id="UP000239549">
    <property type="component" value="Unassembled WGS sequence"/>
</dbReference>
<dbReference type="InterPro" id="IPR008275">
    <property type="entry name" value="CoA_E_activase_dom"/>
</dbReference>
<keyword evidence="4" id="KW-0408">Iron</keyword>
<dbReference type="GO" id="GO:0046872">
    <property type="term" value="F:metal ion binding"/>
    <property type="evidence" value="ECO:0007669"/>
    <property type="project" value="UniProtKB-KW"/>
</dbReference>
<dbReference type="PANTHER" id="PTHR32329">
    <property type="entry name" value="BIFUNCTIONAL PROTEIN [INCLUDES 2-HYDROXYACYL-COA DEHYDRATASE (N-TER) AND ITS ACTIVATOR DOMAIN (C_TERM)-RELATED"/>
    <property type="match status" value="1"/>
</dbReference>
<dbReference type="FunFam" id="3.30.420.40:FF:000217">
    <property type="entry name" value="2-hydroxyisocaproyl-CoA dehydratase activator"/>
    <property type="match status" value="1"/>
</dbReference>
<keyword evidence="8" id="KW-1185">Reference proteome</keyword>
<evidence type="ECO:0000256" key="5">
    <source>
        <dbReference type="ARBA" id="ARBA00023014"/>
    </source>
</evidence>
<reference evidence="8" key="1">
    <citation type="submission" date="2018-02" db="EMBL/GenBank/DDBJ databases">
        <title>Genome sequence of Desulfocucumis palustris strain NAW-5.</title>
        <authorList>
            <person name="Watanabe M."/>
            <person name="Kojima H."/>
            <person name="Fukui M."/>
        </authorList>
    </citation>
    <scope>NUCLEOTIDE SEQUENCE [LARGE SCALE GENOMIC DNA]</scope>
    <source>
        <strain evidence="8">NAW-5</strain>
    </source>
</reference>